<evidence type="ECO:0000313" key="3">
    <source>
        <dbReference type="EMBL" id="MBB4080933.1"/>
    </source>
</evidence>
<reference evidence="3 4" key="1">
    <citation type="submission" date="2020-08" db="EMBL/GenBank/DDBJ databases">
        <title>Genomic Encyclopedia of Type Strains, Phase IV (KMG-IV): sequencing the most valuable type-strain genomes for metagenomic binning, comparative biology and taxonomic classification.</title>
        <authorList>
            <person name="Goeker M."/>
        </authorList>
    </citation>
    <scope>NUCLEOTIDE SEQUENCE [LARGE SCALE GENOMIC DNA]</scope>
    <source>
        <strain evidence="3 4">DSM 105137</strain>
    </source>
</reference>
<protein>
    <recommendedName>
        <fullName evidence="2">DUF5723 domain-containing protein</fullName>
    </recommendedName>
</protein>
<name>A0A840EAG2_9BACT</name>
<organism evidence="3 4">
    <name type="scientific">Neolewinella aquimaris</name>
    <dbReference type="NCBI Taxonomy" id="1835722"/>
    <lineage>
        <taxon>Bacteria</taxon>
        <taxon>Pseudomonadati</taxon>
        <taxon>Bacteroidota</taxon>
        <taxon>Saprospiria</taxon>
        <taxon>Saprospirales</taxon>
        <taxon>Lewinellaceae</taxon>
        <taxon>Neolewinella</taxon>
    </lineage>
</organism>
<keyword evidence="1" id="KW-0732">Signal</keyword>
<dbReference type="Pfam" id="PF18990">
    <property type="entry name" value="DUF5723"/>
    <property type="match status" value="1"/>
</dbReference>
<comment type="caution">
    <text evidence="3">The sequence shown here is derived from an EMBL/GenBank/DDBJ whole genome shotgun (WGS) entry which is preliminary data.</text>
</comment>
<evidence type="ECO:0000259" key="2">
    <source>
        <dbReference type="Pfam" id="PF18990"/>
    </source>
</evidence>
<dbReference type="Proteomes" id="UP000576209">
    <property type="component" value="Unassembled WGS sequence"/>
</dbReference>
<evidence type="ECO:0000256" key="1">
    <source>
        <dbReference type="SAM" id="SignalP"/>
    </source>
</evidence>
<gene>
    <name evidence="3" type="ORF">GGR28_003572</name>
</gene>
<dbReference type="RefSeq" id="WP_183497155.1">
    <property type="nucleotide sequence ID" value="NZ_JACIFF010000010.1"/>
</dbReference>
<feature type="signal peptide" evidence="1">
    <location>
        <begin position="1"/>
        <end position="25"/>
    </location>
</feature>
<feature type="domain" description="DUF5723" evidence="2">
    <location>
        <begin position="52"/>
        <end position="421"/>
    </location>
</feature>
<feature type="chain" id="PRO_5032428619" description="DUF5723 domain-containing protein" evidence="1">
    <location>
        <begin position="26"/>
        <end position="456"/>
    </location>
</feature>
<accession>A0A840EAG2</accession>
<dbReference type="Gene3D" id="2.40.160.60">
    <property type="entry name" value="Outer membrane protein transport protein (OMPP1/FadL/TodX)"/>
    <property type="match status" value="1"/>
</dbReference>
<proteinExistence type="predicted"/>
<dbReference type="EMBL" id="JACIFF010000010">
    <property type="protein sequence ID" value="MBB4080933.1"/>
    <property type="molecule type" value="Genomic_DNA"/>
</dbReference>
<evidence type="ECO:0000313" key="4">
    <source>
        <dbReference type="Proteomes" id="UP000576209"/>
    </source>
</evidence>
<dbReference type="AlphaFoldDB" id="A0A840EAG2"/>
<keyword evidence="4" id="KW-1185">Reference proteome</keyword>
<sequence length="456" mass="49386">MGRSFYLSGSTLVALLVLSASVLHAQNLTAPLLSGSWQSTYHNPAMVHFLPTGTTVGLPGLANDLRLENLQYRDIFARENGQRILQLDSWSLLANEENGVQDVYSIETLGLAVRTGRFGLSGYHRLRVQGDAAYPKSLVDLFALGNVPFIGRTVDIAPRGEVVSFQELGLGLSYAVSDKVAIAGRVKYLAGVSSIQIGEGSSLDLTTDAANFGLTLEQDLALNTVRAISYEQLNRIGLIYNPSRLHSEDLFTSNNGMAFDLGVAVNLDRLRLNASATDLGAAIDWQENITGLRFRGSRTFSGLDLLNDLLRDSVSFEEAVDSLTLTFEPEQTGTAYRSEIGASYYLGGEYDVTDRFTAGAMVVLENRLGDTVPAFALVGRYTVLDWLRLGVNLNHRTGIRTNIGLHLYASPGRFRLFASSDKFITLISTGNSALAGIRLGAALMLGPTRSSSSFLP</sequence>
<dbReference type="InterPro" id="IPR043781">
    <property type="entry name" value="DUF5723"/>
</dbReference>